<evidence type="ECO:0008006" key="3">
    <source>
        <dbReference type="Google" id="ProtNLM"/>
    </source>
</evidence>
<accession>A0ABZ2LX82</accession>
<organism evidence="1 2">
    <name type="scientific">Pendulispora albinea</name>
    <dbReference type="NCBI Taxonomy" id="2741071"/>
    <lineage>
        <taxon>Bacteria</taxon>
        <taxon>Pseudomonadati</taxon>
        <taxon>Myxococcota</taxon>
        <taxon>Myxococcia</taxon>
        <taxon>Myxococcales</taxon>
        <taxon>Sorangiineae</taxon>
        <taxon>Pendulisporaceae</taxon>
        <taxon>Pendulispora</taxon>
    </lineage>
</organism>
<evidence type="ECO:0000313" key="1">
    <source>
        <dbReference type="EMBL" id="WXB14950.1"/>
    </source>
</evidence>
<name>A0ABZ2LX82_9BACT</name>
<reference evidence="1 2" key="1">
    <citation type="submission" date="2021-12" db="EMBL/GenBank/DDBJ databases">
        <title>Discovery of the Pendulisporaceae a myxobacterial family with distinct sporulation behavior and unique specialized metabolism.</title>
        <authorList>
            <person name="Garcia R."/>
            <person name="Popoff A."/>
            <person name="Bader C.D."/>
            <person name="Loehr J."/>
            <person name="Walesch S."/>
            <person name="Walt C."/>
            <person name="Boldt J."/>
            <person name="Bunk B."/>
            <person name="Haeckl F.J.F.P.J."/>
            <person name="Gunesch A.P."/>
            <person name="Birkelbach J."/>
            <person name="Nuebel U."/>
            <person name="Pietschmann T."/>
            <person name="Bach T."/>
            <person name="Mueller R."/>
        </authorList>
    </citation>
    <scope>NUCLEOTIDE SEQUENCE [LARGE SCALE GENOMIC DNA]</scope>
    <source>
        <strain evidence="1 2">MSr11954</strain>
    </source>
</reference>
<sequence>MPVSSAQARDPAIVGSLGGLLLSTVRAASPMMIVRTLRWCRDLERLGVHLPLFLVHDIGLLYAAPKEQLVLGPRSGTEALIAKTPALAALWPTYASIVAEIWQSEASQKARSMRLGDELVVVLLARVLGAVTLRVGRKAPYPATVPLDPEMVRDLDPQLPGLFAAAPRTFETAILEALARARLHVLTMADALDLDTLRLLGMLGPESTTAGALAHVDLLAAMSSPSANDIVNFSLELLPSVLETRRTQSTGTQAVHGYAGIGNKGSIDSLVLTELAWEPEEFSRRMLENEILYFTREQTSEDARRLHYLLIDASASMRGDRQVFARGLAIALGKKLQLAGEDVWMRFFDSRLYDVQRPRPGQLPVAYLLGFKGERGRNPARVFAQLATEIALLRARDQRDPVIHLITHAALHVPRALVAEIRKQAHLSGVFILPSGGVLDLDYLDLLEGHTVVDHATLQQKNARAAAATKIVDDAARLNERVSVHPSAPSASGRHDGS</sequence>
<dbReference type="EMBL" id="CP089984">
    <property type="protein sequence ID" value="WXB14950.1"/>
    <property type="molecule type" value="Genomic_DNA"/>
</dbReference>
<dbReference type="Proteomes" id="UP001370348">
    <property type="component" value="Chromosome"/>
</dbReference>
<protein>
    <recommendedName>
        <fullName evidence="3">VWA domain-containing protein</fullName>
    </recommendedName>
</protein>
<evidence type="ECO:0000313" key="2">
    <source>
        <dbReference type="Proteomes" id="UP001370348"/>
    </source>
</evidence>
<dbReference type="RefSeq" id="WP_394824573.1">
    <property type="nucleotide sequence ID" value="NZ_CP089984.1"/>
</dbReference>
<proteinExistence type="predicted"/>
<gene>
    <name evidence="1" type="ORF">LZC94_44915</name>
</gene>
<keyword evidence="2" id="KW-1185">Reference proteome</keyword>